<proteinExistence type="predicted"/>
<dbReference type="PANTHER" id="PTHR39186:SF1">
    <property type="entry name" value="DUF2071 DOMAIN-CONTAINING PROTEIN"/>
    <property type="match status" value="1"/>
</dbReference>
<gene>
    <name evidence="1" type="ORF">EV383_0488</name>
</gene>
<dbReference type="InterPro" id="IPR018644">
    <property type="entry name" value="DUF2071"/>
</dbReference>
<dbReference type="Gene3D" id="2.40.400.10">
    <property type="entry name" value="Acetoacetate decarboxylase-like"/>
    <property type="match status" value="1"/>
</dbReference>
<reference evidence="1 2" key="1">
    <citation type="submission" date="2019-02" db="EMBL/GenBank/DDBJ databases">
        <title>Sequencing the genomes of 1000 actinobacteria strains.</title>
        <authorList>
            <person name="Klenk H.-P."/>
        </authorList>
    </citation>
    <scope>NUCLEOTIDE SEQUENCE [LARGE SCALE GENOMIC DNA]</scope>
    <source>
        <strain evidence="1 2">DSM 45779</strain>
    </source>
</reference>
<dbReference type="Pfam" id="PF09844">
    <property type="entry name" value="DUF2071"/>
    <property type="match status" value="1"/>
</dbReference>
<evidence type="ECO:0008006" key="3">
    <source>
        <dbReference type="Google" id="ProtNLM"/>
    </source>
</evidence>
<sequence>MSTSVRPEPVRPVPPEPVRWALLHQHWADVVFLHWKVDPDVVAPLLPPGTTPDLHDGGTWVGLIHFRMQRLGFGPLPGIPWLGSFAETNIRLYSVDTEGRRGVVFRSLDAERFLPVLAARGVAALPYNWAPSRVDGRVAEGEEISYRTVRRFPGPRGAFSRTRVRTGAAIAEPDPLSHFLTARWALHTRRPLGTVRWPNDHPRWDLHTAELLDLEQDVAAAAGVPGIDRAPDSVLSSPGLPVRFGPWHRLRRSAPGA</sequence>
<evidence type="ECO:0000313" key="1">
    <source>
        <dbReference type="EMBL" id="RZT83676.1"/>
    </source>
</evidence>
<organism evidence="1 2">
    <name type="scientific">Pseudonocardia sediminis</name>
    <dbReference type="NCBI Taxonomy" id="1397368"/>
    <lineage>
        <taxon>Bacteria</taxon>
        <taxon>Bacillati</taxon>
        <taxon>Actinomycetota</taxon>
        <taxon>Actinomycetes</taxon>
        <taxon>Pseudonocardiales</taxon>
        <taxon>Pseudonocardiaceae</taxon>
        <taxon>Pseudonocardia</taxon>
    </lineage>
</organism>
<keyword evidence="2" id="KW-1185">Reference proteome</keyword>
<evidence type="ECO:0000313" key="2">
    <source>
        <dbReference type="Proteomes" id="UP000291591"/>
    </source>
</evidence>
<name>A0A4Q7UQ67_PSEST</name>
<dbReference type="SUPFAM" id="SSF160104">
    <property type="entry name" value="Acetoacetate decarboxylase-like"/>
    <property type="match status" value="1"/>
</dbReference>
<dbReference type="OrthoDB" id="150993at2"/>
<dbReference type="InterPro" id="IPR023375">
    <property type="entry name" value="ADC_dom_sf"/>
</dbReference>
<protein>
    <recommendedName>
        <fullName evidence="3">DUF2071 domain-containing protein</fullName>
    </recommendedName>
</protein>
<comment type="caution">
    <text evidence="1">The sequence shown here is derived from an EMBL/GenBank/DDBJ whole genome shotgun (WGS) entry which is preliminary data.</text>
</comment>
<dbReference type="AlphaFoldDB" id="A0A4Q7UQ67"/>
<dbReference type="Proteomes" id="UP000291591">
    <property type="component" value="Unassembled WGS sequence"/>
</dbReference>
<dbReference type="EMBL" id="SHKL01000001">
    <property type="protein sequence ID" value="RZT83676.1"/>
    <property type="molecule type" value="Genomic_DNA"/>
</dbReference>
<dbReference type="PANTHER" id="PTHR39186">
    <property type="entry name" value="DUF2071 FAMILY PROTEIN"/>
    <property type="match status" value="1"/>
</dbReference>
<dbReference type="RefSeq" id="WP_130288394.1">
    <property type="nucleotide sequence ID" value="NZ_SHKL01000001.1"/>
</dbReference>
<accession>A0A4Q7UQ67</accession>